<dbReference type="SUPFAM" id="SSF48065">
    <property type="entry name" value="DBL homology domain (DH-domain)"/>
    <property type="match status" value="1"/>
</dbReference>
<reference evidence="4 5" key="1">
    <citation type="submission" date="2019-04" db="EMBL/GenBank/DDBJ databases">
        <title>Annotation for the trematode Fasciola gigantica.</title>
        <authorList>
            <person name="Choi Y.-J."/>
        </authorList>
    </citation>
    <scope>NUCLEOTIDE SEQUENCE [LARGE SCALE GENOMIC DNA]</scope>
    <source>
        <strain evidence="4">Uganda_cow_1</strain>
    </source>
</reference>
<dbReference type="AlphaFoldDB" id="A0A504YC93"/>
<keyword evidence="2" id="KW-0963">Cytoplasm</keyword>
<dbReference type="GO" id="GO:0005085">
    <property type="term" value="F:guanyl-nucleotide exchange factor activity"/>
    <property type="evidence" value="ECO:0007669"/>
    <property type="project" value="InterPro"/>
</dbReference>
<dbReference type="PANTHER" id="PTHR46006">
    <property type="entry name" value="RHO GUANINE NUCLEOTIDE EXCHANGE FACTOR AT 64C, ISOFORM A"/>
    <property type="match status" value="1"/>
</dbReference>
<evidence type="ECO:0000313" key="5">
    <source>
        <dbReference type="Proteomes" id="UP000316759"/>
    </source>
</evidence>
<dbReference type="InterPro" id="IPR011993">
    <property type="entry name" value="PH-like_dom_sf"/>
</dbReference>
<evidence type="ECO:0000313" key="4">
    <source>
        <dbReference type="EMBL" id="TPP57849.1"/>
    </source>
</evidence>
<dbReference type="EMBL" id="SUNJ01012670">
    <property type="protein sequence ID" value="TPP57849.1"/>
    <property type="molecule type" value="Genomic_DNA"/>
</dbReference>
<dbReference type="Gene3D" id="1.20.900.10">
    <property type="entry name" value="Dbl homology (DH) domain"/>
    <property type="match status" value="1"/>
</dbReference>
<dbReference type="GO" id="GO:0005737">
    <property type="term" value="C:cytoplasm"/>
    <property type="evidence" value="ECO:0007669"/>
    <property type="project" value="UniProtKB-SubCell"/>
</dbReference>
<dbReference type="OrthoDB" id="6277666at2759"/>
<dbReference type="Pfam" id="PF00621">
    <property type="entry name" value="RhoGEF"/>
    <property type="match status" value="1"/>
</dbReference>
<dbReference type="InterPro" id="IPR000219">
    <property type="entry name" value="DH_dom"/>
</dbReference>
<evidence type="ECO:0000259" key="3">
    <source>
        <dbReference type="PROSITE" id="PS50010"/>
    </source>
</evidence>
<name>A0A504YC93_FASGI</name>
<organism evidence="4 5">
    <name type="scientific">Fasciola gigantica</name>
    <name type="common">Giant liver fluke</name>
    <dbReference type="NCBI Taxonomy" id="46835"/>
    <lineage>
        <taxon>Eukaryota</taxon>
        <taxon>Metazoa</taxon>
        <taxon>Spiralia</taxon>
        <taxon>Lophotrochozoa</taxon>
        <taxon>Platyhelminthes</taxon>
        <taxon>Trematoda</taxon>
        <taxon>Digenea</taxon>
        <taxon>Plagiorchiida</taxon>
        <taxon>Echinostomata</taxon>
        <taxon>Echinostomatoidea</taxon>
        <taxon>Fasciolidae</taxon>
        <taxon>Fasciola</taxon>
    </lineage>
</organism>
<dbReference type="InterPro" id="IPR051480">
    <property type="entry name" value="Endocytic_GEF_Adapter"/>
</dbReference>
<dbReference type="InterPro" id="IPR035899">
    <property type="entry name" value="DBL_dom_sf"/>
</dbReference>
<gene>
    <name evidence="4" type="ORF">FGIG_00566</name>
</gene>
<feature type="domain" description="DH" evidence="3">
    <location>
        <begin position="146"/>
        <end position="371"/>
    </location>
</feature>
<comment type="caution">
    <text evidence="4">The sequence shown here is derived from an EMBL/GenBank/DDBJ whole genome shotgun (WGS) entry which is preliminary data.</text>
</comment>
<accession>A0A504YC93</accession>
<dbReference type="Gene3D" id="2.30.29.30">
    <property type="entry name" value="Pleckstrin-homology domain (PH domain)/Phosphotyrosine-binding domain (PTB)"/>
    <property type="match status" value="1"/>
</dbReference>
<dbReference type="PANTHER" id="PTHR46006:SF8">
    <property type="entry name" value="DH DOMAIN-CONTAINING PROTEIN"/>
    <property type="match status" value="1"/>
</dbReference>
<keyword evidence="5" id="KW-1185">Reference proteome</keyword>
<proteinExistence type="predicted"/>
<protein>
    <recommendedName>
        <fullName evidence="3">DH domain-containing protein</fullName>
    </recommendedName>
</protein>
<comment type="subcellular location">
    <subcellularLocation>
        <location evidence="1">Cytoplasm</location>
    </subcellularLocation>
</comment>
<evidence type="ECO:0000256" key="2">
    <source>
        <dbReference type="ARBA" id="ARBA00022490"/>
    </source>
</evidence>
<dbReference type="PROSITE" id="PS50010">
    <property type="entry name" value="DH_2"/>
    <property type="match status" value="1"/>
</dbReference>
<evidence type="ECO:0000256" key="1">
    <source>
        <dbReference type="ARBA" id="ARBA00004496"/>
    </source>
</evidence>
<dbReference type="STRING" id="46835.A0A504YC93"/>
<dbReference type="SMART" id="SM00325">
    <property type="entry name" value="RhoGEF"/>
    <property type="match status" value="1"/>
</dbReference>
<dbReference type="GO" id="GO:0035025">
    <property type="term" value="P:positive regulation of Rho protein signal transduction"/>
    <property type="evidence" value="ECO:0007669"/>
    <property type="project" value="TreeGrafter"/>
</dbReference>
<dbReference type="Proteomes" id="UP000316759">
    <property type="component" value="Unassembled WGS sequence"/>
</dbReference>
<sequence length="686" mass="78376">MAGLLADLTAHRAQVEFLTGNKKVSSVANLVKRKLLRVLSLWNFPEDVPNNYDAVKHPSGTERRLGLNISLSSLAMSPENDDEPDPRQQKSTRDRCRGLMKQLFQRQPMLPALEEHDKHKRDIPNLRDNCGLCDNVRKNNCPSDRERKNIILELYVGECEHLKDLRTAIKSFMEPVRLLQILTETEIHQIFYTIEDVIPIFERSFLNYHLHFFKVLVCALSEAIHKNCSFSTFVQLIYKWVEKSSNRIVFSQGPVDILKSSKKSDTSESPVTSMEVVIEYVSHLYVARECLEATRKHKREFSDFLARCHKTAFSKRLDLWHFLDTPRTRLIRYPLIINRLIKLTTETDPDKAILIQIRNTFERIVRELDNRAAEIMCRFHLHRIQLSSSLPHSEVIKRQKTLLLSGTLKTKEGPVKAFVFTEVMLLTLPCSPSSRLSRLDSDVADSSEAANKRDLDGIFAAKCCVSPSIPTSSAVTTTTTTTAHLSGRWSVLTRRLSNCYDLRRAQLNNDSVSTATNDAITVTPSRRTNSVPVNPIPDAIPYLERYRIYKKPILLQDCILENLTDGETRFTSLRRTLLLDNSGQNMFRIHQSNHQTVRLREQRNSATRRHTAPVGTDSINGRRLFLSDRLRGGIFRAASHRHPVSLRLKPKGNKYSIILLQASSAEEKTLWLSTLTPLVGKILPGN</sequence>